<protein>
    <submittedName>
        <fullName evidence="1">Uncharacterized protein</fullName>
    </submittedName>
</protein>
<accession>A0A061RZJ6</accession>
<feature type="non-terminal residue" evidence="1">
    <location>
        <position position="1"/>
    </location>
</feature>
<sequence>LKNISIEASSHPFTCKCFVTVISFSARGQDSRIEATKTESDQLKVD</sequence>
<evidence type="ECO:0000313" key="1">
    <source>
        <dbReference type="EMBL" id="JAC76080.1"/>
    </source>
</evidence>
<dbReference type="AlphaFoldDB" id="A0A061RZJ6"/>
<organism evidence="1">
    <name type="scientific">Tetraselmis sp. GSL018</name>
    <dbReference type="NCBI Taxonomy" id="582737"/>
    <lineage>
        <taxon>Eukaryota</taxon>
        <taxon>Viridiplantae</taxon>
        <taxon>Chlorophyta</taxon>
        <taxon>core chlorophytes</taxon>
        <taxon>Chlorodendrophyceae</taxon>
        <taxon>Chlorodendrales</taxon>
        <taxon>Chlorodendraceae</taxon>
        <taxon>Tetraselmis</taxon>
    </lineage>
</organism>
<name>A0A061RZJ6_9CHLO</name>
<dbReference type="EMBL" id="GBEZ01009513">
    <property type="protein sequence ID" value="JAC76080.1"/>
    <property type="molecule type" value="Transcribed_RNA"/>
</dbReference>
<gene>
    <name evidence="1" type="ORF">TSPGSL018_21237</name>
</gene>
<reference evidence="1" key="1">
    <citation type="submission" date="2014-05" db="EMBL/GenBank/DDBJ databases">
        <title>The transcriptome of the halophilic microalga Tetraselmis sp. GSL018 isolated from the Great Salt Lake, Utah.</title>
        <authorList>
            <person name="Jinkerson R.E."/>
            <person name="D'Adamo S."/>
            <person name="Posewitz M.C."/>
        </authorList>
    </citation>
    <scope>NUCLEOTIDE SEQUENCE</scope>
    <source>
        <strain evidence="1">GSL018</strain>
    </source>
</reference>
<proteinExistence type="predicted"/>